<dbReference type="EC" id="5.2.1.8" evidence="6"/>
<dbReference type="InterPro" id="IPR001179">
    <property type="entry name" value="PPIase_FKBP_dom"/>
</dbReference>
<dbReference type="GO" id="GO:0003755">
    <property type="term" value="F:peptidyl-prolyl cis-trans isomerase activity"/>
    <property type="evidence" value="ECO:0007669"/>
    <property type="project" value="UniProtKB-UniRule"/>
</dbReference>
<dbReference type="Gene3D" id="3.10.50.40">
    <property type="match status" value="2"/>
</dbReference>
<dbReference type="OrthoDB" id="9814548at2"/>
<evidence type="ECO:0000256" key="6">
    <source>
        <dbReference type="RuleBase" id="RU003915"/>
    </source>
</evidence>
<keyword evidence="9" id="KW-1185">Reference proteome</keyword>
<keyword evidence="3 5" id="KW-0697">Rotamase</keyword>
<evidence type="ECO:0000313" key="8">
    <source>
        <dbReference type="EMBL" id="SHH63184.1"/>
    </source>
</evidence>
<dbReference type="Proteomes" id="UP000184109">
    <property type="component" value="Unassembled WGS sequence"/>
</dbReference>
<evidence type="ECO:0000259" key="7">
    <source>
        <dbReference type="PROSITE" id="PS50059"/>
    </source>
</evidence>
<evidence type="ECO:0000256" key="3">
    <source>
        <dbReference type="ARBA" id="ARBA00023110"/>
    </source>
</evidence>
<dbReference type="PANTHER" id="PTHR43811:SF19">
    <property type="entry name" value="39 KDA FK506-BINDING NUCLEAR PROTEIN"/>
    <property type="match status" value="1"/>
</dbReference>
<keyword evidence="4 5" id="KW-0413">Isomerase</keyword>
<protein>
    <recommendedName>
        <fullName evidence="6">Peptidyl-prolyl cis-trans isomerase</fullName>
        <ecNumber evidence="6">5.2.1.8</ecNumber>
    </recommendedName>
</protein>
<sequence length="280" mass="30781">MNKIILAITSFILLTSCLKDDSPKDYTSENEEDIQKYLTDNNLQATKDEYGVYYVIEEEGTGTQPETSNVVKLNYKGRVLNGKVFSKAEDKPAYLQIEKIIQGLGFGLSHFKAGGSGKIIIPSKLGYGNVSFTNIPEGSVLVFDIELIDIFSNIEEANDDEIMEYLAEEEITEYTKTSSGLYYIIEQEGTGETPEPTDNVTVAYKGYFTSGTVFDESSVSGVSFDLKEVIEGWTEGITYFKKGGSGKLFIPSNLGYGSNNNRGIPGGSVLIFDIKLVSIN</sequence>
<reference evidence="9" key="1">
    <citation type="submission" date="2016-11" db="EMBL/GenBank/DDBJ databases">
        <authorList>
            <person name="Varghese N."/>
            <person name="Submissions S."/>
        </authorList>
    </citation>
    <scope>NUCLEOTIDE SEQUENCE [LARGE SCALE GENOMIC DNA]</scope>
    <source>
        <strain evidence="9">DSM 100572</strain>
    </source>
</reference>
<dbReference type="PANTHER" id="PTHR43811">
    <property type="entry name" value="FKBP-TYPE PEPTIDYL-PROLYL CIS-TRANS ISOMERASE FKPA"/>
    <property type="match status" value="1"/>
</dbReference>
<organism evidence="8 9">
    <name type="scientific">Wenyingzhuangia marina</name>
    <dbReference type="NCBI Taxonomy" id="1195760"/>
    <lineage>
        <taxon>Bacteria</taxon>
        <taxon>Pseudomonadati</taxon>
        <taxon>Bacteroidota</taxon>
        <taxon>Flavobacteriia</taxon>
        <taxon>Flavobacteriales</taxon>
        <taxon>Flavobacteriaceae</taxon>
        <taxon>Wenyingzhuangia</taxon>
    </lineage>
</organism>
<evidence type="ECO:0000256" key="5">
    <source>
        <dbReference type="PROSITE-ProRule" id="PRU00277"/>
    </source>
</evidence>
<dbReference type="RefSeq" id="WP_073119514.1">
    <property type="nucleotide sequence ID" value="NZ_BMEN01000002.1"/>
</dbReference>
<evidence type="ECO:0000256" key="4">
    <source>
        <dbReference type="ARBA" id="ARBA00023235"/>
    </source>
</evidence>
<dbReference type="SUPFAM" id="SSF54534">
    <property type="entry name" value="FKBP-like"/>
    <property type="match status" value="2"/>
</dbReference>
<comment type="similarity">
    <text evidence="2 6">Belongs to the FKBP-type PPIase family.</text>
</comment>
<dbReference type="Pfam" id="PF00254">
    <property type="entry name" value="FKBP_C"/>
    <property type="match status" value="2"/>
</dbReference>
<dbReference type="EMBL" id="FQXQ01000002">
    <property type="protein sequence ID" value="SHH63184.1"/>
    <property type="molecule type" value="Genomic_DNA"/>
</dbReference>
<accession>A0A1M5UJG6</accession>
<feature type="domain" description="PPIase FKBP-type" evidence="7">
    <location>
        <begin position="197"/>
        <end position="280"/>
    </location>
</feature>
<evidence type="ECO:0000256" key="2">
    <source>
        <dbReference type="ARBA" id="ARBA00006577"/>
    </source>
</evidence>
<feature type="domain" description="PPIase FKBP-type" evidence="7">
    <location>
        <begin position="68"/>
        <end position="151"/>
    </location>
</feature>
<proteinExistence type="inferred from homology"/>
<dbReference type="PROSITE" id="PS51257">
    <property type="entry name" value="PROKAR_LIPOPROTEIN"/>
    <property type="match status" value="1"/>
</dbReference>
<comment type="catalytic activity">
    <reaction evidence="1 5 6">
        <text>[protein]-peptidylproline (omega=180) = [protein]-peptidylproline (omega=0)</text>
        <dbReference type="Rhea" id="RHEA:16237"/>
        <dbReference type="Rhea" id="RHEA-COMP:10747"/>
        <dbReference type="Rhea" id="RHEA-COMP:10748"/>
        <dbReference type="ChEBI" id="CHEBI:83833"/>
        <dbReference type="ChEBI" id="CHEBI:83834"/>
        <dbReference type="EC" id="5.2.1.8"/>
    </reaction>
</comment>
<dbReference type="PROSITE" id="PS50059">
    <property type="entry name" value="FKBP_PPIASE"/>
    <property type="match status" value="2"/>
</dbReference>
<evidence type="ECO:0000313" key="9">
    <source>
        <dbReference type="Proteomes" id="UP000184109"/>
    </source>
</evidence>
<dbReference type="AlphaFoldDB" id="A0A1M5UJG6"/>
<gene>
    <name evidence="8" type="ORF">SAMN05444281_1306</name>
</gene>
<dbReference type="InterPro" id="IPR046357">
    <property type="entry name" value="PPIase_dom_sf"/>
</dbReference>
<dbReference type="STRING" id="1195760.SAMN05444281_1306"/>
<name>A0A1M5UJG6_9FLAO</name>
<evidence type="ECO:0000256" key="1">
    <source>
        <dbReference type="ARBA" id="ARBA00000971"/>
    </source>
</evidence>